<evidence type="ECO:0000256" key="5">
    <source>
        <dbReference type="ARBA" id="ARBA00022475"/>
    </source>
</evidence>
<evidence type="ECO:0000256" key="13">
    <source>
        <dbReference type="ARBA" id="ARBA00048390"/>
    </source>
</evidence>
<evidence type="ECO:0000256" key="3">
    <source>
        <dbReference type="ARBA" id="ARBA00006501"/>
    </source>
</evidence>
<dbReference type="EC" id="1.3.99.-" evidence="14 15"/>
<feature type="transmembrane region" description="Helical" evidence="14">
    <location>
        <begin position="127"/>
        <end position="145"/>
    </location>
</feature>
<comment type="catalytic activity">
    <reaction evidence="13 14 15">
        <text>protoporphyrinogen IX + 3 A = protoporphyrin IX + 3 AH2</text>
        <dbReference type="Rhea" id="RHEA:62000"/>
        <dbReference type="ChEBI" id="CHEBI:13193"/>
        <dbReference type="ChEBI" id="CHEBI:17499"/>
        <dbReference type="ChEBI" id="CHEBI:57306"/>
        <dbReference type="ChEBI" id="CHEBI:57307"/>
    </reaction>
</comment>
<keyword evidence="12 14" id="KW-0472">Membrane</keyword>
<feature type="transmembrane region" description="Helical" evidence="14">
    <location>
        <begin position="87"/>
        <end position="106"/>
    </location>
</feature>
<dbReference type="GO" id="GO:0046872">
    <property type="term" value="F:metal ion binding"/>
    <property type="evidence" value="ECO:0007669"/>
    <property type="project" value="UniProtKB-UniRule"/>
</dbReference>
<comment type="caution">
    <text evidence="16">The sequence shown here is derived from an EMBL/GenBank/DDBJ whole genome shotgun (WGS) entry which is preliminary data.</text>
</comment>
<comment type="cofactor">
    <cofactor evidence="14 15">
        <name>heme b</name>
        <dbReference type="ChEBI" id="CHEBI:60344"/>
    </cofactor>
    <text evidence="14 15">Binds 1 heme b (iron(II)-protoporphyrin IX) group per subunit.</text>
</comment>
<keyword evidence="11 14" id="KW-0408">Iron</keyword>
<feature type="transmembrane region" description="Helical" evidence="14">
    <location>
        <begin position="57"/>
        <end position="81"/>
    </location>
</feature>
<dbReference type="Proteomes" id="UP000292209">
    <property type="component" value="Unassembled WGS sequence"/>
</dbReference>
<evidence type="ECO:0000256" key="9">
    <source>
        <dbReference type="ARBA" id="ARBA00022989"/>
    </source>
</evidence>
<evidence type="ECO:0000256" key="1">
    <source>
        <dbReference type="ARBA" id="ARBA00004651"/>
    </source>
</evidence>
<comment type="subcellular location">
    <subcellularLocation>
        <location evidence="1 14">Cell membrane</location>
        <topology evidence="1 14">Multi-pass membrane protein</topology>
    </subcellularLocation>
</comment>
<dbReference type="UniPathway" id="UPA00251">
    <property type="reaction ID" value="UER00324"/>
</dbReference>
<name>A0A4Q7P737_9BACT</name>
<comment type="pathway">
    <text evidence="2 14 15">Porphyrin-containing compound metabolism; protoporphyrin-IX biosynthesis; protoporphyrin-IX from protoporphyrinogen-IX: step 1/1.</text>
</comment>
<evidence type="ECO:0000256" key="12">
    <source>
        <dbReference type="ARBA" id="ARBA00023136"/>
    </source>
</evidence>
<accession>A0A4Q7P737</accession>
<keyword evidence="10 14" id="KW-0560">Oxidoreductase</keyword>
<comment type="function">
    <text evidence="14 15">Catalyzes the oxidation of protoporphyrinogen IX to protoporphyrin IX.</text>
</comment>
<evidence type="ECO:0000256" key="8">
    <source>
        <dbReference type="ARBA" id="ARBA00022723"/>
    </source>
</evidence>
<evidence type="ECO:0000256" key="14">
    <source>
        <dbReference type="HAMAP-Rule" id="MF_02239"/>
    </source>
</evidence>
<keyword evidence="9 14" id="KW-1133">Transmembrane helix</keyword>
<evidence type="ECO:0000256" key="7">
    <source>
        <dbReference type="ARBA" id="ARBA00022692"/>
    </source>
</evidence>
<evidence type="ECO:0000256" key="10">
    <source>
        <dbReference type="ARBA" id="ARBA00023002"/>
    </source>
</evidence>
<dbReference type="HAMAP" id="MF_02239">
    <property type="entry name" value="HemJ"/>
    <property type="match status" value="1"/>
</dbReference>
<dbReference type="InterPro" id="IPR005265">
    <property type="entry name" value="HemJ-like"/>
</dbReference>
<evidence type="ECO:0000313" key="16">
    <source>
        <dbReference type="EMBL" id="RZS94522.1"/>
    </source>
</evidence>
<dbReference type="AlphaFoldDB" id="A0A4Q7P737"/>
<comment type="similarity">
    <text evidence="3 14 15">Belongs to the HemJ family.</text>
</comment>
<organism evidence="16 17">
    <name type="scientific">Cecembia calidifontis</name>
    <dbReference type="NCBI Taxonomy" id="1187080"/>
    <lineage>
        <taxon>Bacteria</taxon>
        <taxon>Pseudomonadati</taxon>
        <taxon>Bacteroidota</taxon>
        <taxon>Cytophagia</taxon>
        <taxon>Cytophagales</taxon>
        <taxon>Cyclobacteriaceae</taxon>
        <taxon>Cecembia</taxon>
    </lineage>
</organism>
<dbReference type="GO" id="GO:0005886">
    <property type="term" value="C:plasma membrane"/>
    <property type="evidence" value="ECO:0007669"/>
    <property type="project" value="UniProtKB-SubCell"/>
</dbReference>
<dbReference type="Pfam" id="PF03653">
    <property type="entry name" value="UPF0093"/>
    <property type="match status" value="1"/>
</dbReference>
<keyword evidence="6 14" id="KW-0349">Heme</keyword>
<gene>
    <name evidence="16" type="ORF">BC751_0019</name>
</gene>
<evidence type="ECO:0000256" key="4">
    <source>
        <dbReference type="ARBA" id="ARBA00017504"/>
    </source>
</evidence>
<dbReference type="PANTHER" id="PTHR40255">
    <property type="entry name" value="UPF0093 MEMBRANE PROTEIN SLR1790"/>
    <property type="match status" value="1"/>
</dbReference>
<keyword evidence="7 14" id="KW-0812">Transmembrane</keyword>
<keyword evidence="5 14" id="KW-1003">Cell membrane</keyword>
<evidence type="ECO:0000256" key="2">
    <source>
        <dbReference type="ARBA" id="ARBA00005073"/>
    </source>
</evidence>
<feature type="transmembrane region" description="Helical" evidence="14">
    <location>
        <begin position="151"/>
        <end position="172"/>
    </location>
</feature>
<keyword evidence="17" id="KW-1185">Reference proteome</keyword>
<dbReference type="GO" id="GO:0070818">
    <property type="term" value="F:protoporphyrinogen oxidase activity"/>
    <property type="evidence" value="ECO:0007669"/>
    <property type="project" value="UniProtKB-UniRule"/>
</dbReference>
<feature type="binding site" description="axial binding residue" evidence="14">
    <location>
        <position position="92"/>
    </location>
    <ligand>
        <name>heme</name>
        <dbReference type="ChEBI" id="CHEBI:30413"/>
    </ligand>
    <ligandPart>
        <name>Fe</name>
        <dbReference type="ChEBI" id="CHEBI:18248"/>
    </ligandPart>
</feature>
<dbReference type="PANTHER" id="PTHR40255:SF1">
    <property type="entry name" value="PROTOPORPHYRINOGEN IX OXIDASE"/>
    <property type="match status" value="1"/>
</dbReference>
<dbReference type="PIRSF" id="PIRSF004638">
    <property type="entry name" value="UCP004638"/>
    <property type="match status" value="1"/>
</dbReference>
<proteinExistence type="inferred from homology"/>
<evidence type="ECO:0000256" key="6">
    <source>
        <dbReference type="ARBA" id="ARBA00022617"/>
    </source>
</evidence>
<evidence type="ECO:0000256" key="15">
    <source>
        <dbReference type="PIRNR" id="PIRNR004638"/>
    </source>
</evidence>
<keyword evidence="8 14" id="KW-0479">Metal-binding</keyword>
<feature type="transmembrane region" description="Helical" evidence="14">
    <location>
        <begin position="6"/>
        <end position="30"/>
    </location>
</feature>
<reference evidence="16 17" key="1">
    <citation type="submission" date="2019-02" db="EMBL/GenBank/DDBJ databases">
        <title>Genomic Encyclopedia of Archaeal and Bacterial Type Strains, Phase II (KMG-II): from individual species to whole genera.</title>
        <authorList>
            <person name="Goeker M."/>
        </authorList>
    </citation>
    <scope>NUCLEOTIDE SEQUENCE [LARGE SCALE GENOMIC DNA]</scope>
    <source>
        <strain evidence="16 17">DSM 21411</strain>
    </source>
</reference>
<evidence type="ECO:0000313" key="17">
    <source>
        <dbReference type="Proteomes" id="UP000292209"/>
    </source>
</evidence>
<sequence>MMAFEYLKALHIIFVVTWFAGLFYIVRLFIYQVEALEKTEQEKAILMPQLNLMAQRLWYIITWPSAILTLILGFWVLYYRWGYMQLGFMHAKLGFVLVLYIYHIICHKIFKDLQNGIAKWTSTQLRMWNELATLLLFAIVFLIVLKSLISVVWGIVGLLGLSVLMMLGIKWYKKVREKANP</sequence>
<protein>
    <recommendedName>
        <fullName evidence="4 14">Protoporphyrinogen IX oxidase</fullName>
        <shortName evidence="14">PPO</shortName>
        <ecNumber evidence="14 15">1.3.99.-</ecNumber>
    </recommendedName>
</protein>
<comment type="subunit">
    <text evidence="14">Homodimer.</text>
</comment>
<dbReference type="GO" id="GO:0006782">
    <property type="term" value="P:protoporphyrinogen IX biosynthetic process"/>
    <property type="evidence" value="ECO:0007669"/>
    <property type="project" value="UniProtKB-UniRule"/>
</dbReference>
<dbReference type="EMBL" id="SGXG01000001">
    <property type="protein sequence ID" value="RZS94522.1"/>
    <property type="molecule type" value="Genomic_DNA"/>
</dbReference>
<evidence type="ECO:0000256" key="11">
    <source>
        <dbReference type="ARBA" id="ARBA00023004"/>
    </source>
</evidence>
<feature type="binding site" description="axial binding residue" evidence="14">
    <location>
        <position position="11"/>
    </location>
    <ligand>
        <name>heme</name>
        <dbReference type="ChEBI" id="CHEBI:30413"/>
    </ligand>
    <ligandPart>
        <name>Fe</name>
        <dbReference type="ChEBI" id="CHEBI:18248"/>
    </ligandPart>
</feature>